<evidence type="ECO:0000256" key="1">
    <source>
        <dbReference type="SAM" id="MobiDB-lite"/>
    </source>
</evidence>
<protein>
    <submittedName>
        <fullName evidence="2">Uncharacterized protein</fullName>
    </submittedName>
</protein>
<dbReference type="VEuPathDB" id="FungiDB:ATEG_07402"/>
<dbReference type="SUPFAM" id="SSF54236">
    <property type="entry name" value="Ubiquitin-like"/>
    <property type="match status" value="2"/>
</dbReference>
<proteinExistence type="predicted"/>
<reference evidence="2 3" key="1">
    <citation type="submission" date="2020-01" db="EMBL/GenBank/DDBJ databases">
        <title>Aspergillus terreus IFO 6365 whole genome shotgun sequence.</title>
        <authorList>
            <person name="Kanamasa S."/>
            <person name="Takahashi H."/>
        </authorList>
    </citation>
    <scope>NUCLEOTIDE SEQUENCE [LARGE SCALE GENOMIC DNA]</scope>
    <source>
        <strain evidence="2 3">IFO 6365</strain>
    </source>
</reference>
<name>A0A5M3ZAP2_ASPTE</name>
<evidence type="ECO:0000313" key="3">
    <source>
        <dbReference type="Proteomes" id="UP000452235"/>
    </source>
</evidence>
<gene>
    <name evidence="2" type="ORF">ATEIFO6365_0009000300</name>
</gene>
<feature type="compositionally biased region" description="Basic and acidic residues" evidence="1">
    <location>
        <begin position="81"/>
        <end position="104"/>
    </location>
</feature>
<dbReference type="AlphaFoldDB" id="A0A5M3ZAP2"/>
<evidence type="ECO:0000313" key="2">
    <source>
        <dbReference type="EMBL" id="GFF18640.1"/>
    </source>
</evidence>
<dbReference type="InterPro" id="IPR029071">
    <property type="entry name" value="Ubiquitin-like_domsf"/>
</dbReference>
<dbReference type="InterPro" id="IPR022617">
    <property type="entry name" value="Rad60/SUMO-like_dom"/>
</dbReference>
<dbReference type="EMBL" id="BLJY01000009">
    <property type="protein sequence ID" value="GFF18640.1"/>
    <property type="molecule type" value="Genomic_DNA"/>
</dbReference>
<accession>A0A5M3ZAP2</accession>
<feature type="region of interest" description="Disordered" evidence="1">
    <location>
        <begin position="1"/>
        <end position="180"/>
    </location>
</feature>
<comment type="caution">
    <text evidence="2">The sequence shown here is derived from an EMBL/GenBank/DDBJ whole genome shotgun (WGS) entry which is preliminary data.</text>
</comment>
<dbReference type="Gene3D" id="3.10.20.90">
    <property type="entry name" value="Phosphatidylinositol 3-kinase Catalytic Subunit, Chain A, domain 1"/>
    <property type="match status" value="2"/>
</dbReference>
<feature type="region of interest" description="Disordered" evidence="1">
    <location>
        <begin position="277"/>
        <end position="310"/>
    </location>
</feature>
<feature type="compositionally biased region" description="Polar residues" evidence="1">
    <location>
        <begin position="105"/>
        <end position="127"/>
    </location>
</feature>
<organism evidence="2 3">
    <name type="scientific">Aspergillus terreus</name>
    <dbReference type="NCBI Taxonomy" id="33178"/>
    <lineage>
        <taxon>Eukaryota</taxon>
        <taxon>Fungi</taxon>
        <taxon>Dikarya</taxon>
        <taxon>Ascomycota</taxon>
        <taxon>Pezizomycotina</taxon>
        <taxon>Eurotiomycetes</taxon>
        <taxon>Eurotiomycetidae</taxon>
        <taxon>Eurotiales</taxon>
        <taxon>Aspergillaceae</taxon>
        <taxon>Aspergillus</taxon>
        <taxon>Aspergillus subgen. Circumdati</taxon>
    </lineage>
</organism>
<keyword evidence="3" id="KW-1185">Reference proteome</keyword>
<feature type="compositionally biased region" description="Basic and acidic residues" evidence="1">
    <location>
        <begin position="35"/>
        <end position="45"/>
    </location>
</feature>
<feature type="compositionally biased region" description="Polar residues" evidence="1">
    <location>
        <begin position="162"/>
        <end position="180"/>
    </location>
</feature>
<dbReference type="Proteomes" id="UP000452235">
    <property type="component" value="Unassembled WGS sequence"/>
</dbReference>
<dbReference type="OrthoDB" id="3365399at2759"/>
<dbReference type="Pfam" id="PF11976">
    <property type="entry name" value="Rad60-SLD"/>
    <property type="match status" value="1"/>
</dbReference>
<feature type="compositionally biased region" description="Polar residues" evidence="1">
    <location>
        <begin position="299"/>
        <end position="310"/>
    </location>
</feature>
<sequence length="386" mass="42912">MRSFFKRPSWATRGEEDLPADFYRRADQTYADIIAARKESRERSTKSPNDAPTDGRERRKRRRPSHEDDPSLEGNGPASKTPERRRMKIDQHQRSPEVEAHRVSSTDNVAGSATPGASPSPDNSSDVIVTDSMKATRGFSNGSADGVGPDSTAIDKPVPLSRQESASKSEIASQDSTPSKNTLDDMVIEILITSKIKDTKPLIVQRKMTQSLKEVRLVWCSRQNVPKECQSAVYLTWKGKRLFDVTTCKSLGIGAGSLTADDYLQYDEENMRIHMEAATDDPSLLPTERQQSVDDSDSAQESSQLEDTGQLGSRSIVLKCPGYADLGISTSSNMKVSEVISIFRKARNIFEGQNVYLAFDGDRLEPENRLEDYDIADDDLLDVIIR</sequence>